<dbReference type="InterPro" id="IPR000219">
    <property type="entry name" value="DH_dom"/>
</dbReference>
<dbReference type="PANTHER" id="PTHR12673">
    <property type="entry name" value="FACIOGENITAL DYSPLASIA PROTEIN"/>
    <property type="match status" value="1"/>
</dbReference>
<dbReference type="PROSITE" id="PS00741">
    <property type="entry name" value="DH_1"/>
    <property type="match status" value="1"/>
</dbReference>
<dbReference type="InterPro" id="IPR051092">
    <property type="entry name" value="FYVE_RhoGEF_PH"/>
</dbReference>
<dbReference type="SMART" id="SM00325">
    <property type="entry name" value="RhoGEF"/>
    <property type="match status" value="1"/>
</dbReference>
<dbReference type="SMART" id="SM00233">
    <property type="entry name" value="PH"/>
    <property type="match status" value="1"/>
</dbReference>
<dbReference type="PROSITE" id="PS50010">
    <property type="entry name" value="DH_2"/>
    <property type="match status" value="1"/>
</dbReference>
<proteinExistence type="predicted"/>
<sequence length="427" mass="48608">MSEQAATRIQSKWRGLQTRMKFKKMLKQHRHRTSVAKEILETERTYVTQINQLVDLFMVPINTAASVGQFGLTPEQGAQLFSGIQTVLMINTELLGRLEERLANWGPYQKLGDIFIGLAAYLKMYSDYASNYDSASSFIRKKLMKDPIFEEFLQIQYAQPGVTLDLESYLILPIQRIPRYNLLLQDMLAHTWPDHPDYGPLQEALEKMRETALHVDSYLRTVEVLNKVHAIQESLMGKFENLCVPARVFIREGAISKVSPHNVRRRTLFLFNDLLVYASPIPLVGRCIYKGRMDLATGWLQPVPDQADQGLFPFLLVTPTRTFLFDAGSAADKADWIGAIQQQIDQNTKRDPTLIERRGKIVLDPTSKLWTRYLATLVCPPAPRTCTYTQIHTQVLSQIVDPLPGHTRLPPCPLPLPHTGTHTQILS</sequence>
<evidence type="ECO:0000259" key="1">
    <source>
        <dbReference type="PROSITE" id="PS50003"/>
    </source>
</evidence>
<dbReference type="PROSITE" id="PS50096">
    <property type="entry name" value="IQ"/>
    <property type="match status" value="1"/>
</dbReference>
<dbReference type="InterPro" id="IPR001331">
    <property type="entry name" value="GDS_CDC24_CS"/>
</dbReference>
<reference evidence="3" key="1">
    <citation type="journal article" date="2022" name="bioRxiv">
        <title>Genomics of Preaxostyla Flagellates Illuminates Evolutionary Transitions and the Path Towards Mitochondrial Loss.</title>
        <authorList>
            <person name="Novak L.V.F."/>
            <person name="Treitli S.C."/>
            <person name="Pyrih J."/>
            <person name="Halakuc P."/>
            <person name="Pipaliya S.V."/>
            <person name="Vacek V."/>
            <person name="Brzon O."/>
            <person name="Soukal P."/>
            <person name="Eme L."/>
            <person name="Dacks J.B."/>
            <person name="Karnkowska A."/>
            <person name="Elias M."/>
            <person name="Hampl V."/>
        </authorList>
    </citation>
    <scope>NUCLEOTIDE SEQUENCE</scope>
    <source>
        <strain evidence="3">RCP-MX</strain>
    </source>
</reference>
<dbReference type="InterPro" id="IPR001849">
    <property type="entry name" value="PH_domain"/>
</dbReference>
<dbReference type="CDD" id="cd23767">
    <property type="entry name" value="IQCD"/>
    <property type="match status" value="1"/>
</dbReference>
<comment type="caution">
    <text evidence="3">The sequence shown here is derived from an EMBL/GenBank/DDBJ whole genome shotgun (WGS) entry which is preliminary data.</text>
</comment>
<feature type="domain" description="PH" evidence="1">
    <location>
        <begin position="248"/>
        <end position="345"/>
    </location>
</feature>
<dbReference type="Pfam" id="PF00169">
    <property type="entry name" value="PH"/>
    <property type="match status" value="1"/>
</dbReference>
<dbReference type="Gene3D" id="2.30.29.30">
    <property type="entry name" value="Pleckstrin-homology domain (PH domain)/Phosphotyrosine-binding domain (PTB)"/>
    <property type="match status" value="1"/>
</dbReference>
<dbReference type="EMBL" id="JAPMOS010000203">
    <property type="protein sequence ID" value="KAJ4453901.1"/>
    <property type="molecule type" value="Genomic_DNA"/>
</dbReference>
<dbReference type="Gene3D" id="1.20.900.10">
    <property type="entry name" value="Dbl homology (DH) domain"/>
    <property type="match status" value="1"/>
</dbReference>
<dbReference type="PANTHER" id="PTHR12673:SF263">
    <property type="entry name" value="PLECKSTRIN DOMAIN-CONTAINING PROTEIN"/>
    <property type="match status" value="1"/>
</dbReference>
<accession>A0ABQ8U7R5</accession>
<evidence type="ECO:0000259" key="2">
    <source>
        <dbReference type="PROSITE" id="PS50010"/>
    </source>
</evidence>
<keyword evidence="4" id="KW-1185">Reference proteome</keyword>
<organism evidence="3 4">
    <name type="scientific">Paratrimastix pyriformis</name>
    <dbReference type="NCBI Taxonomy" id="342808"/>
    <lineage>
        <taxon>Eukaryota</taxon>
        <taxon>Metamonada</taxon>
        <taxon>Preaxostyla</taxon>
        <taxon>Paratrimastigidae</taxon>
        <taxon>Paratrimastix</taxon>
    </lineage>
</organism>
<evidence type="ECO:0000313" key="4">
    <source>
        <dbReference type="Proteomes" id="UP001141327"/>
    </source>
</evidence>
<dbReference type="CDD" id="cd00160">
    <property type="entry name" value="RhoGEF"/>
    <property type="match status" value="1"/>
</dbReference>
<dbReference type="Proteomes" id="UP001141327">
    <property type="component" value="Unassembled WGS sequence"/>
</dbReference>
<name>A0ABQ8U7R5_9EUKA</name>
<protein>
    <submittedName>
        <fullName evidence="3">Actin-binding protein frabin-beta</fullName>
    </submittedName>
</protein>
<dbReference type="InterPro" id="IPR035899">
    <property type="entry name" value="DBL_dom_sf"/>
</dbReference>
<gene>
    <name evidence="3" type="ORF">PAPYR_11505</name>
</gene>
<dbReference type="PROSITE" id="PS50003">
    <property type="entry name" value="PH_DOMAIN"/>
    <property type="match status" value="1"/>
</dbReference>
<feature type="domain" description="DH" evidence="2">
    <location>
        <begin position="31"/>
        <end position="218"/>
    </location>
</feature>
<dbReference type="SUPFAM" id="SSF48065">
    <property type="entry name" value="DBL homology domain (DH-domain)"/>
    <property type="match status" value="1"/>
</dbReference>
<evidence type="ECO:0000313" key="3">
    <source>
        <dbReference type="EMBL" id="KAJ4453901.1"/>
    </source>
</evidence>
<dbReference type="SUPFAM" id="SSF50729">
    <property type="entry name" value="PH domain-like"/>
    <property type="match status" value="1"/>
</dbReference>
<dbReference type="InterPro" id="IPR011993">
    <property type="entry name" value="PH-like_dom_sf"/>
</dbReference>
<dbReference type="Pfam" id="PF00621">
    <property type="entry name" value="RhoGEF"/>
    <property type="match status" value="1"/>
</dbReference>